<evidence type="ECO:0000313" key="3">
    <source>
        <dbReference type="EMBL" id="QJA91393.1"/>
    </source>
</evidence>
<evidence type="ECO:0000256" key="1">
    <source>
        <dbReference type="SAM" id="MobiDB-lite"/>
    </source>
</evidence>
<name>A0A6M3LA92_9ZZZZ</name>
<protein>
    <submittedName>
        <fullName evidence="3">Uncharacterized protein</fullName>
    </submittedName>
</protein>
<dbReference type="EMBL" id="MT141878">
    <property type="protein sequence ID" value="QJA71508.1"/>
    <property type="molecule type" value="Genomic_DNA"/>
</dbReference>
<organism evidence="3">
    <name type="scientific">viral metagenome</name>
    <dbReference type="NCBI Taxonomy" id="1070528"/>
    <lineage>
        <taxon>unclassified sequences</taxon>
        <taxon>metagenomes</taxon>
        <taxon>organismal metagenomes</taxon>
    </lineage>
</organism>
<dbReference type="EMBL" id="MT142985">
    <property type="protein sequence ID" value="QJA91393.1"/>
    <property type="molecule type" value="Genomic_DNA"/>
</dbReference>
<dbReference type="AlphaFoldDB" id="A0A6M3LA92"/>
<feature type="region of interest" description="Disordered" evidence="1">
    <location>
        <begin position="1"/>
        <end position="20"/>
    </location>
</feature>
<evidence type="ECO:0000313" key="2">
    <source>
        <dbReference type="EMBL" id="QJA71508.1"/>
    </source>
</evidence>
<accession>A0A6M3LA92</accession>
<reference evidence="3" key="1">
    <citation type="submission" date="2020-03" db="EMBL/GenBank/DDBJ databases">
        <title>The deep terrestrial virosphere.</title>
        <authorList>
            <person name="Holmfeldt K."/>
            <person name="Nilsson E."/>
            <person name="Simone D."/>
            <person name="Lopez-Fernandez M."/>
            <person name="Wu X."/>
            <person name="de Brujin I."/>
            <person name="Lundin D."/>
            <person name="Andersson A."/>
            <person name="Bertilsson S."/>
            <person name="Dopson M."/>
        </authorList>
    </citation>
    <scope>NUCLEOTIDE SEQUENCE</scope>
    <source>
        <strain evidence="2">MM415A03151</strain>
        <strain evidence="3">MM415B03374</strain>
    </source>
</reference>
<gene>
    <name evidence="2" type="ORF">MM415A03151_0003</name>
    <name evidence="3" type="ORF">MM415B03374_0001</name>
</gene>
<feature type="compositionally biased region" description="Polar residues" evidence="1">
    <location>
        <begin position="1"/>
        <end position="12"/>
    </location>
</feature>
<sequence>MALSDVLSNKTKTAPVASELSQTDRDYRIAMEWEVGDPEPQGTYVRSRAHLTRLRNDLRRGVSEAANYKHNVIWVDTFKPIGKQLEELKK</sequence>
<proteinExistence type="predicted"/>